<comment type="catalytic activity">
    <reaction evidence="13">
        <text>N(4)-{beta-D-GlcNAc-(1-&gt;2)-[beta-D-GlcNAc-(1-&gt;4)]-alpha-D-Man-(1-&gt;3)-[beta-D-GlcNAc-(1-&gt;2)-alpha-D-Man-(1-&gt;6)]-beta-D-Man-(1-&gt;4)-beta-D-GlcNAc-(1-&gt;4)-beta-D-GlcNAc}-L-asparaginyl-[protein] + UDP-N-acetyl-alpha-D-glucosamine = N(4)-{beta-D-GlcNAc-(1-&gt;2)-[beta-D-GlcNAc-(1-&gt;4)]-alpha-D-Man-(1-&gt;3)-[beta-D-GlcNAc-(1-&gt;2)-[beta-D-GlcNAc-(1-&gt;6)]-alpha-D-Man-(1-&gt;6)]-beta-D-Man-(1-&gt;4)-beta-D-GlcNAc-(1-&gt;4)-beta-D-GlcNAc}-L-asparaginyl-[protein] + UDP + H(+)</text>
        <dbReference type="Rhea" id="RHEA:16921"/>
        <dbReference type="Rhea" id="RHEA-COMP:14374"/>
        <dbReference type="Rhea" id="RHEA-COMP:14377"/>
        <dbReference type="ChEBI" id="CHEBI:15378"/>
        <dbReference type="ChEBI" id="CHEBI:57705"/>
        <dbReference type="ChEBI" id="CHEBI:58223"/>
        <dbReference type="ChEBI" id="CHEBI:139507"/>
        <dbReference type="ChEBI" id="CHEBI:139510"/>
        <dbReference type="EC" id="2.4.1.155"/>
    </reaction>
</comment>
<evidence type="ECO:0000256" key="6">
    <source>
        <dbReference type="ARBA" id="ARBA00022679"/>
    </source>
</evidence>
<evidence type="ECO:0000313" key="15">
    <source>
        <dbReference type="EMBL" id="KAG2394247.1"/>
    </source>
</evidence>
<keyword evidence="16" id="KW-1185">Reference proteome</keyword>
<evidence type="ECO:0000256" key="13">
    <source>
        <dbReference type="ARBA" id="ARBA00048243"/>
    </source>
</evidence>
<evidence type="ECO:0000256" key="7">
    <source>
        <dbReference type="ARBA" id="ARBA00022692"/>
    </source>
</evidence>
<dbReference type="EMBL" id="PYSW02000001">
    <property type="protein sequence ID" value="KAG2394247.1"/>
    <property type="molecule type" value="Genomic_DNA"/>
</dbReference>
<keyword evidence="7" id="KW-0812">Transmembrane</keyword>
<dbReference type="PANTHER" id="PTHR15075:SF2">
    <property type="entry name" value="ALPHA-1,6-MANNOSYLGLYCOPROTEIN 6-BETA-N-ACETYLGLUCOSAMINYLTRANSFERASE"/>
    <property type="match status" value="1"/>
</dbReference>
<dbReference type="AlphaFoldDB" id="A0AA88H948"/>
<proteinExistence type="inferred from homology"/>
<sequence length="482" mass="55942">MYRKPLHKEKLRETATCQDEISTLHDSHQLQELTQPLTHDSSVTSSSCIHFEKNITQQFWNNIKLPLRVEWMKNKISHSLPFWIQTLYGMISPPPIMKTETETRSFPKKILLFNYLRSIGFNGQGSTPRGELTQWTDLVMALALQNHHVYYVHDFEELVNQVLPEHSIESFHLIFTDYSSLHMYLSEKLGFIHQLGRELNSRPQKHQQLSKCRLRILDSFGTHQKYNSMNAADVSDRSSSSWCCWNLNLKQILTLQPLKIPDPVNQFLGIAIPFDMESILHRDMSRKKRQASSGKYRALIWAKEFKYFERVPSSYLKTISERFELVTTLTFNDFEKVRIKFPTVEFTNLGILTHSSYVKVLRESVIYVGLGEPYIGPSSLEALAYGNVIFNPRIKPFKLSDIGKPSDEIYTSQVPYLESIGAPNVITLRMMDTKSVARHVHDVELLLDENHGVIPPYIPSEFTVQAFFYRVYSIVNSYDFCD</sequence>
<dbReference type="InterPro" id="IPR026116">
    <property type="entry name" value="GT18_cat"/>
</dbReference>
<comment type="pathway">
    <text evidence="2">Protein modification; protein glycosylation.</text>
</comment>
<evidence type="ECO:0000256" key="8">
    <source>
        <dbReference type="ARBA" id="ARBA00022968"/>
    </source>
</evidence>
<keyword evidence="6" id="KW-0808">Transferase</keyword>
<dbReference type="EC" id="2.4.1.155" evidence="4"/>
<evidence type="ECO:0000256" key="3">
    <source>
        <dbReference type="ARBA" id="ARBA00007477"/>
    </source>
</evidence>
<dbReference type="RefSeq" id="XP_044556141.1">
    <property type="nucleotide sequence ID" value="XM_044693604.1"/>
</dbReference>
<accession>A0AA88H948</accession>
<keyword evidence="9" id="KW-1133">Transmembrane helix</keyword>
<comment type="caution">
    <text evidence="15">The sequence shown here is derived from an EMBL/GenBank/DDBJ whole genome shotgun (WGS) entry which is preliminary data.</text>
</comment>
<dbReference type="PANTHER" id="PTHR15075">
    <property type="entry name" value="ALPHA-MANNOSIDE BETA-1,6-N-ACETYLGLUCOSAMINYLTRANSFERASE"/>
    <property type="match status" value="1"/>
</dbReference>
<protein>
    <recommendedName>
        <fullName evidence="4">alpha-1,6-mannosyl-glycoprotein 6-beta-N-acetylglucosaminyltransferase</fullName>
        <ecNumber evidence="4">2.4.1.155</ecNumber>
    </recommendedName>
</protein>
<evidence type="ECO:0000256" key="9">
    <source>
        <dbReference type="ARBA" id="ARBA00022989"/>
    </source>
</evidence>
<name>A0AA88H948_NAELO</name>
<keyword evidence="8" id="KW-0735">Signal-anchor</keyword>
<dbReference type="GO" id="GO:0000139">
    <property type="term" value="C:Golgi membrane"/>
    <property type="evidence" value="ECO:0007669"/>
    <property type="project" value="UniProtKB-SubCell"/>
</dbReference>
<evidence type="ECO:0000256" key="2">
    <source>
        <dbReference type="ARBA" id="ARBA00004922"/>
    </source>
</evidence>
<keyword evidence="5" id="KW-0328">Glycosyltransferase</keyword>
<dbReference type="Pfam" id="PF15024">
    <property type="entry name" value="Glyco_transf_18"/>
    <property type="match status" value="1"/>
</dbReference>
<dbReference type="GO" id="GO:0030144">
    <property type="term" value="F:alpha-1,6-mannosylglycoprotein 6-beta-N-acetylglucosaminyltransferase activity"/>
    <property type="evidence" value="ECO:0007669"/>
    <property type="project" value="UniProtKB-EC"/>
</dbReference>
<keyword evidence="12" id="KW-0325">Glycoprotein</keyword>
<evidence type="ECO:0000256" key="4">
    <source>
        <dbReference type="ARBA" id="ARBA00012671"/>
    </source>
</evidence>
<reference evidence="15 16" key="1">
    <citation type="journal article" date="2018" name="BMC Genomics">
        <title>The genome of Naegleria lovaniensis, the basis for a comparative approach to unravel pathogenicity factors of the human pathogenic amoeba N. fowleri.</title>
        <authorList>
            <person name="Liechti N."/>
            <person name="Schurch N."/>
            <person name="Bruggmann R."/>
            <person name="Wittwer M."/>
        </authorList>
    </citation>
    <scope>NUCLEOTIDE SEQUENCE [LARGE SCALE GENOMIC DNA]</scope>
    <source>
        <strain evidence="15 16">ATCC 30569</strain>
    </source>
</reference>
<comment type="similarity">
    <text evidence="3">Belongs to the glycosyltransferase 18 family.</text>
</comment>
<evidence type="ECO:0000256" key="12">
    <source>
        <dbReference type="ARBA" id="ARBA00023180"/>
    </source>
</evidence>
<dbReference type="GeneID" id="68096466"/>
<dbReference type="GO" id="GO:0006487">
    <property type="term" value="P:protein N-linked glycosylation"/>
    <property type="evidence" value="ECO:0007669"/>
    <property type="project" value="TreeGrafter"/>
</dbReference>
<evidence type="ECO:0000313" key="16">
    <source>
        <dbReference type="Proteomes" id="UP000816034"/>
    </source>
</evidence>
<dbReference type="Proteomes" id="UP000816034">
    <property type="component" value="Unassembled WGS sequence"/>
</dbReference>
<comment type="subcellular location">
    <subcellularLocation>
        <location evidence="1">Golgi apparatus membrane</location>
        <topology evidence="1">Single-pass type II membrane protein</topology>
    </subcellularLocation>
</comment>
<organism evidence="15 16">
    <name type="scientific">Naegleria lovaniensis</name>
    <name type="common">Amoeba</name>
    <dbReference type="NCBI Taxonomy" id="51637"/>
    <lineage>
        <taxon>Eukaryota</taxon>
        <taxon>Discoba</taxon>
        <taxon>Heterolobosea</taxon>
        <taxon>Tetramitia</taxon>
        <taxon>Eutetramitia</taxon>
        <taxon>Vahlkampfiidae</taxon>
        <taxon>Naegleria</taxon>
    </lineage>
</organism>
<evidence type="ECO:0000256" key="1">
    <source>
        <dbReference type="ARBA" id="ARBA00004323"/>
    </source>
</evidence>
<keyword evidence="11" id="KW-0472">Membrane</keyword>
<gene>
    <name evidence="15" type="ORF">C9374_004011</name>
</gene>
<evidence type="ECO:0000256" key="5">
    <source>
        <dbReference type="ARBA" id="ARBA00022676"/>
    </source>
</evidence>
<feature type="domain" description="Glycosyltransferase family 18 catalytic" evidence="14">
    <location>
        <begin position="50"/>
        <end position="481"/>
    </location>
</feature>
<evidence type="ECO:0000256" key="11">
    <source>
        <dbReference type="ARBA" id="ARBA00023136"/>
    </source>
</evidence>
<evidence type="ECO:0000256" key="10">
    <source>
        <dbReference type="ARBA" id="ARBA00023034"/>
    </source>
</evidence>
<keyword evidence="10" id="KW-0333">Golgi apparatus</keyword>
<dbReference type="InterPro" id="IPR052105">
    <property type="entry name" value="MGAT5_Glycosyltransferase"/>
</dbReference>
<evidence type="ECO:0000259" key="14">
    <source>
        <dbReference type="Pfam" id="PF15024"/>
    </source>
</evidence>